<dbReference type="EMBL" id="CP038033">
    <property type="protein sequence ID" value="QBQ56598.1"/>
    <property type="molecule type" value="Genomic_DNA"/>
</dbReference>
<dbReference type="NCBIfam" id="NF033520">
    <property type="entry name" value="transpos_IS982"/>
    <property type="match status" value="1"/>
</dbReference>
<proteinExistence type="predicted"/>
<dbReference type="OrthoDB" id="5620529at2"/>
<dbReference type="Proteomes" id="UP000294325">
    <property type="component" value="Chromosome"/>
</dbReference>
<name>A0A4P7C1W0_9GAMM</name>
<keyword evidence="3" id="KW-1185">Reference proteome</keyword>
<evidence type="ECO:0000313" key="2">
    <source>
        <dbReference type="EMBL" id="QBQ56598.1"/>
    </source>
</evidence>
<gene>
    <name evidence="2" type="ORF">E3U44_15015</name>
</gene>
<protein>
    <submittedName>
        <fullName evidence="2">IS982 family transposase</fullName>
    </submittedName>
</protein>
<dbReference type="InterPro" id="IPR025668">
    <property type="entry name" value="Tnp_DDE_dom"/>
</dbReference>
<dbReference type="Pfam" id="PF13612">
    <property type="entry name" value="DDE_Tnp_1_3"/>
    <property type="match status" value="1"/>
</dbReference>
<sequence length="294" mass="33975">MDLERVFCEVDDFCQAFEPQWNQQLLHSDERKRRKTSNLSLSEVMTIIIAFHRSNYRTFKPYYTGYVAKYWRGAFPMRVGYPRFVELMGAALIPLCSDLHTRKGQVSGIGFIDSTPIIVCHRQRAPTHQRFKKKAHWGKHSMGGCYGFKLHLIINDEGELLAFHVTPGNIDDRHPVPHLTEGLSGKLFGDKGYISTHLFQVLFEKGLQLITPIRKNMHNRLLPLFDKLLLRRRSLIETINDPLKNISQIEHSRHRSIAHFMANLVAGLIAYTHQPLKPSLNLTNQQLILLDKPM</sequence>
<dbReference type="RefSeq" id="WP_134359866.1">
    <property type="nucleotide sequence ID" value="NZ_CP038033.1"/>
</dbReference>
<feature type="domain" description="Transposase DDE" evidence="1">
    <location>
        <begin position="103"/>
        <end position="257"/>
    </location>
</feature>
<dbReference type="AlphaFoldDB" id="A0A4P7C1W0"/>
<evidence type="ECO:0000313" key="3">
    <source>
        <dbReference type="Proteomes" id="UP000294325"/>
    </source>
</evidence>
<dbReference type="KEGG" id="nwr:E3U44_15015"/>
<reference evidence="2 3" key="1">
    <citation type="submission" date="2019-03" db="EMBL/GenBank/DDBJ databases">
        <title>The genome sequence of Nitrosococcus wardiae strain D1FHST reveals the archetypal metabolic capacity of ammonia-oxidizing Gammaproteobacteria.</title>
        <authorList>
            <person name="Wang L."/>
            <person name="Lim C.K."/>
            <person name="Hanson T.E."/>
            <person name="Dang H."/>
            <person name="Klotz M.G."/>
        </authorList>
    </citation>
    <scope>NUCLEOTIDE SEQUENCE [LARGE SCALE GENOMIC DNA]</scope>
    <source>
        <strain evidence="2 3">D1FHS</strain>
    </source>
</reference>
<evidence type="ECO:0000259" key="1">
    <source>
        <dbReference type="Pfam" id="PF13612"/>
    </source>
</evidence>
<organism evidence="2 3">
    <name type="scientific">Nitrosococcus wardiae</name>
    <dbReference type="NCBI Taxonomy" id="1814290"/>
    <lineage>
        <taxon>Bacteria</taxon>
        <taxon>Pseudomonadati</taxon>
        <taxon>Pseudomonadota</taxon>
        <taxon>Gammaproteobacteria</taxon>
        <taxon>Chromatiales</taxon>
        <taxon>Chromatiaceae</taxon>
        <taxon>Nitrosococcus</taxon>
    </lineage>
</organism>
<accession>A0A4P7C1W0</accession>